<sequence length="117" mass="12963">MAPHADTSSHGSFTEPAVAQHDDLPNNPSRATRPSNWVPILEQAVYTPTRKLRMVVVGAGYSGLMMAHKIKYQENMSDYIDLKIYEKNGDVGGTWLENRYPGVACDVPARAQDSILM</sequence>
<feature type="compositionally biased region" description="Polar residues" evidence="2">
    <location>
        <begin position="1"/>
        <end position="12"/>
    </location>
</feature>
<dbReference type="Gene3D" id="3.50.50.60">
    <property type="entry name" value="FAD/NAD(P)-binding domain"/>
    <property type="match status" value="1"/>
</dbReference>
<dbReference type="SUPFAM" id="SSF51905">
    <property type="entry name" value="FAD/NAD(P)-binding domain"/>
    <property type="match status" value="1"/>
</dbReference>
<proteinExistence type="inferred from homology"/>
<dbReference type="Pfam" id="PF13450">
    <property type="entry name" value="NAD_binding_8"/>
    <property type="match status" value="1"/>
</dbReference>
<protein>
    <recommendedName>
        <fullName evidence="5">FAD/NAD(P)-binding domain-containing protein</fullName>
    </recommendedName>
</protein>
<feature type="region of interest" description="Disordered" evidence="2">
    <location>
        <begin position="1"/>
        <end position="34"/>
    </location>
</feature>
<organism evidence="3 4">
    <name type="scientific">Cryomyces antarcticus</name>
    <dbReference type="NCBI Taxonomy" id="329879"/>
    <lineage>
        <taxon>Eukaryota</taxon>
        <taxon>Fungi</taxon>
        <taxon>Dikarya</taxon>
        <taxon>Ascomycota</taxon>
        <taxon>Pezizomycotina</taxon>
        <taxon>Dothideomycetes</taxon>
        <taxon>Dothideomycetes incertae sedis</taxon>
        <taxon>Cryomyces</taxon>
    </lineage>
</organism>
<dbReference type="PANTHER" id="PTHR42877:SF2">
    <property type="entry name" value="FAD_NAD(P)-BINDING DOMAIN-CONTAINING PROTEIN"/>
    <property type="match status" value="1"/>
</dbReference>
<accession>A0ABR0K9W3</accession>
<evidence type="ECO:0000313" key="4">
    <source>
        <dbReference type="Proteomes" id="UP001357485"/>
    </source>
</evidence>
<dbReference type="Proteomes" id="UP001357485">
    <property type="component" value="Unassembled WGS sequence"/>
</dbReference>
<evidence type="ECO:0000256" key="1">
    <source>
        <dbReference type="ARBA" id="ARBA00010139"/>
    </source>
</evidence>
<comment type="caution">
    <text evidence="3">The sequence shown here is derived from an EMBL/GenBank/DDBJ whole genome shotgun (WGS) entry which is preliminary data.</text>
</comment>
<dbReference type="InterPro" id="IPR051209">
    <property type="entry name" value="FAD-bind_Monooxygenase_sf"/>
</dbReference>
<keyword evidence="4" id="KW-1185">Reference proteome</keyword>
<evidence type="ECO:0008006" key="5">
    <source>
        <dbReference type="Google" id="ProtNLM"/>
    </source>
</evidence>
<evidence type="ECO:0000313" key="3">
    <source>
        <dbReference type="EMBL" id="KAK5091958.1"/>
    </source>
</evidence>
<comment type="similarity">
    <text evidence="1">Belongs to the FAD-binding monooxygenase family.</text>
</comment>
<dbReference type="EMBL" id="JAVRRA010026353">
    <property type="protein sequence ID" value="KAK5091958.1"/>
    <property type="molecule type" value="Genomic_DNA"/>
</dbReference>
<evidence type="ECO:0000256" key="2">
    <source>
        <dbReference type="SAM" id="MobiDB-lite"/>
    </source>
</evidence>
<gene>
    <name evidence="3" type="ORF">LTR16_007807</name>
</gene>
<reference evidence="3 4" key="1">
    <citation type="submission" date="2023-08" db="EMBL/GenBank/DDBJ databases">
        <title>Black Yeasts Isolated from many extreme environments.</title>
        <authorList>
            <person name="Coleine C."/>
            <person name="Stajich J.E."/>
            <person name="Selbmann L."/>
        </authorList>
    </citation>
    <scope>NUCLEOTIDE SEQUENCE [LARGE SCALE GENOMIC DNA]</scope>
    <source>
        <strain evidence="3 4">CCFEE 536</strain>
    </source>
</reference>
<dbReference type="InterPro" id="IPR036188">
    <property type="entry name" value="FAD/NAD-bd_sf"/>
</dbReference>
<dbReference type="PANTHER" id="PTHR42877">
    <property type="entry name" value="L-ORNITHINE N(5)-MONOOXYGENASE-RELATED"/>
    <property type="match status" value="1"/>
</dbReference>
<name>A0ABR0K9W3_9PEZI</name>